<gene>
    <name evidence="2" type="ORF">ASIM_LOCUS8040</name>
</gene>
<feature type="compositionally biased region" description="Basic and acidic residues" evidence="1">
    <location>
        <begin position="21"/>
        <end position="61"/>
    </location>
</feature>
<evidence type="ECO:0000313" key="4">
    <source>
        <dbReference type="WBParaSite" id="ASIM_0000828301-mRNA-1"/>
    </source>
</evidence>
<organism evidence="4">
    <name type="scientific">Anisakis simplex</name>
    <name type="common">Herring worm</name>
    <dbReference type="NCBI Taxonomy" id="6269"/>
    <lineage>
        <taxon>Eukaryota</taxon>
        <taxon>Metazoa</taxon>
        <taxon>Ecdysozoa</taxon>
        <taxon>Nematoda</taxon>
        <taxon>Chromadorea</taxon>
        <taxon>Rhabditida</taxon>
        <taxon>Spirurina</taxon>
        <taxon>Ascaridomorpha</taxon>
        <taxon>Ascaridoidea</taxon>
        <taxon>Anisakidae</taxon>
        <taxon>Anisakis</taxon>
        <taxon>Anisakis simplex complex</taxon>
    </lineage>
</organism>
<evidence type="ECO:0000256" key="1">
    <source>
        <dbReference type="SAM" id="MobiDB-lite"/>
    </source>
</evidence>
<protein>
    <submittedName>
        <fullName evidence="4">Small hydrophilic protein</fullName>
    </submittedName>
</protein>
<dbReference type="WBParaSite" id="ASIM_0000828301-mRNA-1">
    <property type="protein sequence ID" value="ASIM_0000828301-mRNA-1"/>
    <property type="gene ID" value="ASIM_0000828301"/>
</dbReference>
<dbReference type="AlphaFoldDB" id="A0A0M3JKV7"/>
<name>A0A0M3JKV7_ANISI</name>
<feature type="compositionally biased region" description="Polar residues" evidence="1">
    <location>
        <begin position="1"/>
        <end position="11"/>
    </location>
</feature>
<evidence type="ECO:0000313" key="3">
    <source>
        <dbReference type="Proteomes" id="UP000267096"/>
    </source>
</evidence>
<proteinExistence type="predicted"/>
<dbReference type="EMBL" id="UYRR01020773">
    <property type="protein sequence ID" value="VDK30646.1"/>
    <property type="molecule type" value="Genomic_DNA"/>
</dbReference>
<dbReference type="Proteomes" id="UP000267096">
    <property type="component" value="Unassembled WGS sequence"/>
</dbReference>
<reference evidence="2 3" key="2">
    <citation type="submission" date="2018-11" db="EMBL/GenBank/DDBJ databases">
        <authorList>
            <consortium name="Pathogen Informatics"/>
        </authorList>
    </citation>
    <scope>NUCLEOTIDE SEQUENCE [LARGE SCALE GENOMIC DNA]</scope>
</reference>
<evidence type="ECO:0000313" key="2">
    <source>
        <dbReference type="EMBL" id="VDK30646.1"/>
    </source>
</evidence>
<keyword evidence="3" id="KW-1185">Reference proteome</keyword>
<feature type="region of interest" description="Disordered" evidence="1">
    <location>
        <begin position="1"/>
        <end position="61"/>
    </location>
</feature>
<reference evidence="4" key="1">
    <citation type="submission" date="2017-02" db="UniProtKB">
        <authorList>
            <consortium name="WormBaseParasite"/>
        </authorList>
    </citation>
    <scope>IDENTIFICATION</scope>
</reference>
<sequence>MMTGSATRNTPQKPPRKMHKKDAGVEEEAFRNEKKNASRLRTARDTFGHKKTTHKPERVEVELPEVEVSMSAEY</sequence>
<accession>A0A0M3JKV7</accession>